<reference evidence="7 8" key="1">
    <citation type="submission" date="2023-07" db="EMBL/GenBank/DDBJ databases">
        <title>Sequencing the genomes of 1000 actinobacteria strains.</title>
        <authorList>
            <person name="Klenk H.-P."/>
        </authorList>
    </citation>
    <scope>NUCLEOTIDE SEQUENCE [LARGE SCALE GENOMIC DNA]</scope>
    <source>
        <strain evidence="7 8">DSM 102162</strain>
    </source>
</reference>
<accession>A0ABT9NC17</accession>
<gene>
    <name evidence="7" type="ORF">J2S49_001303</name>
</gene>
<evidence type="ECO:0000313" key="8">
    <source>
        <dbReference type="Proteomes" id="UP001235966"/>
    </source>
</evidence>
<evidence type="ECO:0000256" key="3">
    <source>
        <dbReference type="ARBA" id="ARBA00022475"/>
    </source>
</evidence>
<dbReference type="PANTHER" id="PTHR37316">
    <property type="entry name" value="TEICHOIC ACID GLYCEROL-PHOSPHATE PRIMASE"/>
    <property type="match status" value="1"/>
</dbReference>
<dbReference type="InterPro" id="IPR051612">
    <property type="entry name" value="Teichoic_Acid_Biosynth"/>
</dbReference>
<dbReference type="Gene3D" id="3.40.50.12580">
    <property type="match status" value="1"/>
</dbReference>
<dbReference type="InterPro" id="IPR007554">
    <property type="entry name" value="Glycerophosphate_synth"/>
</dbReference>
<evidence type="ECO:0000256" key="4">
    <source>
        <dbReference type="ARBA" id="ARBA00022679"/>
    </source>
</evidence>
<dbReference type="Pfam" id="PF04464">
    <property type="entry name" value="Glyphos_transf"/>
    <property type="match status" value="1"/>
</dbReference>
<sequence>MSTKRLLGGLARAIGASGGDAALIREANIKFDARAYEDAAQALESIVPSRRTVPVNLKLAESYASAENYERAYEVLSTIEDVDSLGANREWYEYLNKMICRRIDEATKLKERAHPVPSMSLEQLKLATGAGYFSIILRNSFVETAEVTDEAILFKEIVDNLKLDDELLGDYIERWNKHDARLIANSALKLVGSLDAPLTHYELAVANFNNGHPIAALKELHSLASTKISKLAVYSDFKTEVLEELVRLDIDAAEMLAPHLLEISEIRSERTAGLNPVSLLTKADLVTEMKQLSLLSNSNLAQLIQLAADARDFRLILDLADDPNVFDRLNETSLKDLARAEIELLGGVREQTFESINLKLDARKAKTLSLRDLLNDLGYSQLAFEQSMKDMSSGNSDWKWWDRTERVAVTQGVPDVAMETAVVAAALADQTHPHFRAGIVAEQMGNPKLALYEYIESGALDGGQTIARLRTGLLQWKVFQDRQECLRTLAPFWEKFDYDNFLARELGLTGRDNEDGIGDEPSEKSALRTTVDSEGLSFLSKARKRIMHTSDPVKSEAQEVKVSFRELRIAIESQDWDQSLRILWSMALSMVEFRADVFHGLGYVYAAKGDDNLAFECFNASQQIPSQFLYETAKAGKRQLKVFRYLELFERLPILKNVWLWESHFGKKLDGNPLAMFSEAISRPECEEAIHVWVANQGAEIPLVVRQDPNTVVTPRESFGYWLALACAEYLTNNASFSFEYMHREGQVSVNTWHGTPLKALGKDDKDSPYDYGNVARNFIHSTHLFMPNDFTSEIMTKRYQVSNLIGLGVAETVGYPRNDMLSPTPENTQNRVVLRTRLGIPDDGKPVVLYAPTWRGSSKSKKFDGAKLVSDLDRLQASSSWHLIFRGHPLTQEILSDSILDVHAPSSDISTYELMNMADVVITDYSSLGVDFLATGRPVIYYTYDAEEYAEERGLNMKVEEFPGLVVYSITDLLNTLEQYVDGELFKQPDWDELQRRYVPQDDGNVSERLISKMLESQGVNTAPSVGKKKVLIHSTFSKIDESENLKRLLEDLDYSKLDVTLVFDHFEVGLDKTLASVIDSLPQEVSVYPRKGALVAKPEEQLVVKRLYSAGDQILNDFQRSRYSNALLREKRRLFADNDFDIVIEWQPESIFWTAFMALGFRNSRRVLVLNRDVNPKWAQQQCNLLTSAQFWSEYDVIVTPSPAGIDEAVTEIHSAMLLTGDSPLPVERKNGSDGHLDFYAFGGVRDSIDLAKVDQALSILNSDHDRQIRLTVVGAGAAMQRLRRYPQPDLQYLTIEETNMPFTHEIVHADAIVNLSDGNSHTVASYWAGLQGLPVVDLSMLSSDDPEIIAQALKAAMSDAHASTPEFTETSTLSDLIQYVTGVEK</sequence>
<dbReference type="Proteomes" id="UP001235966">
    <property type="component" value="Unassembled WGS sequence"/>
</dbReference>
<dbReference type="InterPro" id="IPR043149">
    <property type="entry name" value="TagF_N"/>
</dbReference>
<evidence type="ECO:0000256" key="6">
    <source>
        <dbReference type="ARBA" id="ARBA00023136"/>
    </source>
</evidence>
<keyword evidence="6" id="KW-0472">Membrane</keyword>
<keyword evidence="5" id="KW-0777">Teichoic acid biosynthesis</keyword>
<dbReference type="Gene3D" id="3.40.50.11820">
    <property type="match status" value="1"/>
</dbReference>
<dbReference type="InterPro" id="IPR043148">
    <property type="entry name" value="TagF_C"/>
</dbReference>
<comment type="caution">
    <text evidence="7">The sequence shown here is derived from an EMBL/GenBank/DDBJ whole genome shotgun (WGS) entry which is preliminary data.</text>
</comment>
<keyword evidence="4" id="KW-0808">Transferase</keyword>
<proteinExistence type="inferred from homology"/>
<dbReference type="EMBL" id="JAUSQW010000001">
    <property type="protein sequence ID" value="MDP9801227.1"/>
    <property type="molecule type" value="Genomic_DNA"/>
</dbReference>
<evidence type="ECO:0000256" key="2">
    <source>
        <dbReference type="ARBA" id="ARBA00010488"/>
    </source>
</evidence>
<name>A0ABT9NC17_9ACTO</name>
<comment type="similarity">
    <text evidence="2">Belongs to the CDP-glycerol glycerophosphotransferase family.</text>
</comment>
<evidence type="ECO:0000256" key="1">
    <source>
        <dbReference type="ARBA" id="ARBA00004202"/>
    </source>
</evidence>
<evidence type="ECO:0000313" key="7">
    <source>
        <dbReference type="EMBL" id="MDP9801227.1"/>
    </source>
</evidence>
<keyword evidence="3" id="KW-1003">Cell membrane</keyword>
<dbReference type="PANTHER" id="PTHR37316:SF3">
    <property type="entry name" value="TEICHOIC ACID GLYCEROL-PHOSPHATE TRANSFERASE"/>
    <property type="match status" value="1"/>
</dbReference>
<organism evidence="7 8">
    <name type="scientific">Arcanobacterium wilhelmae</name>
    <dbReference type="NCBI Taxonomy" id="1803177"/>
    <lineage>
        <taxon>Bacteria</taxon>
        <taxon>Bacillati</taxon>
        <taxon>Actinomycetota</taxon>
        <taxon>Actinomycetes</taxon>
        <taxon>Actinomycetales</taxon>
        <taxon>Actinomycetaceae</taxon>
        <taxon>Arcanobacterium</taxon>
    </lineage>
</organism>
<protein>
    <submittedName>
        <fullName evidence="7">CDP-glycerol glycerophosphotransferase (TagB/SpsB family)</fullName>
    </submittedName>
</protein>
<keyword evidence="8" id="KW-1185">Reference proteome</keyword>
<comment type="subcellular location">
    <subcellularLocation>
        <location evidence="1">Cell membrane</location>
        <topology evidence="1">Peripheral membrane protein</topology>
    </subcellularLocation>
</comment>
<dbReference type="SUPFAM" id="SSF53756">
    <property type="entry name" value="UDP-Glycosyltransferase/glycogen phosphorylase"/>
    <property type="match status" value="1"/>
</dbReference>
<dbReference type="RefSeq" id="WP_278059055.1">
    <property type="nucleotide sequence ID" value="NZ_CP121247.1"/>
</dbReference>
<evidence type="ECO:0000256" key="5">
    <source>
        <dbReference type="ARBA" id="ARBA00022944"/>
    </source>
</evidence>